<proteinExistence type="predicted"/>
<dbReference type="PROSITE" id="PS01090">
    <property type="entry name" value="TATD_2"/>
    <property type="match status" value="1"/>
</dbReference>
<dbReference type="PANTHER" id="PTHR46124:SF2">
    <property type="entry name" value="D-AMINOACYL-TRNA DEACYLASE"/>
    <property type="match status" value="1"/>
</dbReference>
<dbReference type="Gene3D" id="3.20.20.140">
    <property type="entry name" value="Metal-dependent hydrolases"/>
    <property type="match status" value="1"/>
</dbReference>
<dbReference type="CDD" id="cd01310">
    <property type="entry name" value="TatD_DNAse"/>
    <property type="match status" value="1"/>
</dbReference>
<dbReference type="InterPro" id="IPR032466">
    <property type="entry name" value="Metal_Hydrolase"/>
</dbReference>
<dbReference type="InterPro" id="IPR018228">
    <property type="entry name" value="DNase_TatD-rel_CS"/>
</dbReference>
<feature type="binding site" evidence="3">
    <location>
        <position position="9"/>
    </location>
    <ligand>
        <name>a divalent metal cation</name>
        <dbReference type="ChEBI" id="CHEBI:60240"/>
        <label>1</label>
    </ligand>
</feature>
<feature type="binding site" evidence="3">
    <location>
        <position position="92"/>
    </location>
    <ligand>
        <name>a divalent metal cation</name>
        <dbReference type="ChEBI" id="CHEBI:60240"/>
        <label>1</label>
    </ligand>
</feature>
<name>A0A1F5FTR7_9BACT</name>
<evidence type="ECO:0000313" key="4">
    <source>
        <dbReference type="EMBL" id="OGD83005.1"/>
    </source>
</evidence>
<dbReference type="GO" id="GO:0046872">
    <property type="term" value="F:metal ion binding"/>
    <property type="evidence" value="ECO:0007669"/>
    <property type="project" value="UniProtKB-KW"/>
</dbReference>
<accession>A0A1F5FTR7</accession>
<dbReference type="Proteomes" id="UP000179237">
    <property type="component" value="Unassembled WGS sequence"/>
</dbReference>
<dbReference type="InterPro" id="IPR001130">
    <property type="entry name" value="TatD-like"/>
</dbReference>
<evidence type="ECO:0000256" key="1">
    <source>
        <dbReference type="ARBA" id="ARBA00022723"/>
    </source>
</evidence>
<reference evidence="4 5" key="1">
    <citation type="journal article" date="2016" name="Nat. Commun.">
        <title>Thousands of microbial genomes shed light on interconnected biogeochemical processes in an aquifer system.</title>
        <authorList>
            <person name="Anantharaman K."/>
            <person name="Brown C.T."/>
            <person name="Hug L.A."/>
            <person name="Sharon I."/>
            <person name="Castelle C.J."/>
            <person name="Probst A.J."/>
            <person name="Thomas B.C."/>
            <person name="Singh A."/>
            <person name="Wilkins M.J."/>
            <person name="Karaoz U."/>
            <person name="Brodie E.L."/>
            <person name="Williams K.H."/>
            <person name="Hubbard S.S."/>
            <person name="Banfield J.F."/>
        </authorList>
    </citation>
    <scope>NUCLEOTIDE SEQUENCE [LARGE SCALE GENOMIC DNA]</scope>
</reference>
<feature type="binding site" evidence="3">
    <location>
        <position position="154"/>
    </location>
    <ligand>
        <name>a divalent metal cation</name>
        <dbReference type="ChEBI" id="CHEBI:60240"/>
        <label>2</label>
    </ligand>
</feature>
<feature type="binding site" evidence="3">
    <location>
        <position position="130"/>
    </location>
    <ligand>
        <name>a divalent metal cation</name>
        <dbReference type="ChEBI" id="CHEBI:60240"/>
        <label>2</label>
    </ligand>
</feature>
<dbReference type="GO" id="GO:0016788">
    <property type="term" value="F:hydrolase activity, acting on ester bonds"/>
    <property type="evidence" value="ECO:0007669"/>
    <property type="project" value="InterPro"/>
</dbReference>
<dbReference type="InterPro" id="IPR015991">
    <property type="entry name" value="TatD/YcfH-like"/>
</dbReference>
<dbReference type="EMBL" id="MFAQ01000032">
    <property type="protein sequence ID" value="OGD83005.1"/>
    <property type="molecule type" value="Genomic_DNA"/>
</dbReference>
<evidence type="ECO:0000313" key="5">
    <source>
        <dbReference type="Proteomes" id="UP000179237"/>
    </source>
</evidence>
<dbReference type="SUPFAM" id="SSF51556">
    <property type="entry name" value="Metallo-dependent hydrolases"/>
    <property type="match status" value="1"/>
</dbReference>
<dbReference type="PIRSF" id="PIRSF005902">
    <property type="entry name" value="DNase_TatD"/>
    <property type="match status" value="1"/>
</dbReference>
<organism evidence="4 5">
    <name type="scientific">Candidatus Collierbacteria bacterium RIFOXYD1_FULL_40_9</name>
    <dbReference type="NCBI Taxonomy" id="1817731"/>
    <lineage>
        <taxon>Bacteria</taxon>
        <taxon>Candidatus Collieribacteriota</taxon>
    </lineage>
</organism>
<evidence type="ECO:0000256" key="2">
    <source>
        <dbReference type="ARBA" id="ARBA00022801"/>
    </source>
</evidence>
<feature type="binding site" evidence="3">
    <location>
        <position position="7"/>
    </location>
    <ligand>
        <name>a divalent metal cation</name>
        <dbReference type="ChEBI" id="CHEBI:60240"/>
        <label>1</label>
    </ligand>
</feature>
<dbReference type="AlphaFoldDB" id="A0A1F5FTR7"/>
<gene>
    <name evidence="4" type="ORF">A2572_02230</name>
</gene>
<dbReference type="FunFam" id="3.20.20.140:FF:000005">
    <property type="entry name" value="TatD family hydrolase"/>
    <property type="match status" value="1"/>
</dbReference>
<dbReference type="NCBIfam" id="TIGR00010">
    <property type="entry name" value="YchF/TatD family DNA exonuclease"/>
    <property type="match status" value="1"/>
</dbReference>
<keyword evidence="2" id="KW-0378">Hydrolase</keyword>
<evidence type="ECO:0000256" key="3">
    <source>
        <dbReference type="PIRSR" id="PIRSR005902-1"/>
    </source>
</evidence>
<evidence type="ECO:0008006" key="6">
    <source>
        <dbReference type="Google" id="ProtNLM"/>
    </source>
</evidence>
<sequence>MKLIDSHCHLVDEKVAPIVDEVIGRAERVGVEKFITMAGGRAGWSKLIDLAQEYPEVFVAFGWHPEDITKEEDLIDMEGLIIKTPKCVAIGEVGLDFFYDREKETKEVQLLMLSKQIELAIKINKPLVIHVRNAEEEMLSIMDKYKSSFRAHFHCFGESQKLLDRVLSDNHMVSFGGNITFKSAQILREMIKTVPLSRLLLETDSPYLSPEPKRGTQNEPANLVHTAHFIARELKIEVEELTLETNKNTICFFGLEN</sequence>
<dbReference type="GO" id="GO:0004536">
    <property type="term" value="F:DNA nuclease activity"/>
    <property type="evidence" value="ECO:0007669"/>
    <property type="project" value="InterPro"/>
</dbReference>
<dbReference type="Pfam" id="PF01026">
    <property type="entry name" value="TatD_DNase"/>
    <property type="match status" value="1"/>
</dbReference>
<protein>
    <recommendedName>
        <fullName evidence="6">Hydrolase TatD</fullName>
    </recommendedName>
</protein>
<comment type="caution">
    <text evidence="4">The sequence shown here is derived from an EMBL/GenBank/DDBJ whole genome shotgun (WGS) entry which is preliminary data.</text>
</comment>
<keyword evidence="1 3" id="KW-0479">Metal-binding</keyword>
<dbReference type="PANTHER" id="PTHR46124">
    <property type="entry name" value="D-AMINOACYL-TRNA DEACYLASE"/>
    <property type="match status" value="1"/>
</dbReference>
<feature type="binding site" evidence="3">
    <location>
        <position position="204"/>
    </location>
    <ligand>
        <name>a divalent metal cation</name>
        <dbReference type="ChEBI" id="CHEBI:60240"/>
        <label>1</label>
    </ligand>
</feature>